<evidence type="ECO:0000256" key="12">
    <source>
        <dbReference type="RuleBase" id="RU363036"/>
    </source>
</evidence>
<dbReference type="InterPro" id="IPR014729">
    <property type="entry name" value="Rossmann-like_a/b/a_fold"/>
</dbReference>
<dbReference type="PRINTS" id="PR01039">
    <property type="entry name" value="TRNASYNTHTRP"/>
</dbReference>
<dbReference type="Gene3D" id="1.10.240.10">
    <property type="entry name" value="Tyrosyl-Transfer RNA Synthetase"/>
    <property type="match status" value="1"/>
</dbReference>
<name>A0A9P8PCI1_9ASCO</name>
<dbReference type="PANTHER" id="PTHR43766">
    <property type="entry name" value="TRYPTOPHAN--TRNA LIGASE, MITOCHONDRIAL"/>
    <property type="match status" value="1"/>
</dbReference>
<sequence length="366" mass="41093">MFRRLMSTVSVEYVNSPSFQLPPKSRLVSGIQPTGAFHLGNHLGATKTWHTISEKLDSSSSMILFVADLHSLTVPQDYARLKTQRFEALASVLACGIDPEKVTVYHQSAVPEHTQLQWILSCFSGMGYLNRMTQWKAKSDLKTDVQIQDQLGAVRLGLFTYPVLMAADVLLFNSTHVPVGQDQVQHLEFTRDLAAVFNKQTKSNFFTLPRTLMAPTNKILNLRDPAKKMSKSDPDPLTKILITEDANSIRTKIMKATTDSIEGPLTFDPELRPGVSNLITIYSSSIGKTIDEVLPEIQNLDKRSLKELVADVVVKELAEPTRRYNELIKDQDYLYKLAAQGAEKVRPLANNNLKQIYKIVGMDMDR</sequence>
<dbReference type="GeneID" id="70233648"/>
<dbReference type="OrthoDB" id="15808at2759"/>
<keyword evidence="6 12" id="KW-0067">ATP-binding</keyword>
<dbReference type="EC" id="6.1.1.2" evidence="3"/>
<dbReference type="InterPro" id="IPR002306">
    <property type="entry name" value="Trp-tRNA-ligase"/>
</dbReference>
<reference evidence="13" key="2">
    <citation type="submission" date="2021-01" db="EMBL/GenBank/DDBJ databases">
        <authorList>
            <person name="Schikora-Tamarit M.A."/>
        </authorList>
    </citation>
    <scope>NUCLEOTIDE SEQUENCE</scope>
    <source>
        <strain evidence="13">CBS6075</strain>
    </source>
</reference>
<dbReference type="PANTHER" id="PTHR43766:SF1">
    <property type="entry name" value="TRYPTOPHAN--TRNA LIGASE, MITOCHONDRIAL"/>
    <property type="match status" value="1"/>
</dbReference>
<protein>
    <recommendedName>
        <fullName evidence="11">Tryptophan--tRNA ligase, mitochondrial</fullName>
        <ecNumber evidence="3">6.1.1.2</ecNumber>
    </recommendedName>
    <alternativeName>
        <fullName evidence="9">Tryptophanyl-tRNA synthetase</fullName>
    </alternativeName>
</protein>
<dbReference type="InterPro" id="IPR050203">
    <property type="entry name" value="Trp-tRNA_synthetase"/>
</dbReference>
<dbReference type="InterPro" id="IPR024109">
    <property type="entry name" value="Trp-tRNA-ligase_bac-type"/>
</dbReference>
<evidence type="ECO:0000256" key="11">
    <source>
        <dbReference type="ARBA" id="ARBA00069760"/>
    </source>
</evidence>
<comment type="caution">
    <text evidence="13">The sequence shown here is derived from an EMBL/GenBank/DDBJ whole genome shotgun (WGS) entry which is preliminary data.</text>
</comment>
<evidence type="ECO:0000313" key="14">
    <source>
        <dbReference type="Proteomes" id="UP000769157"/>
    </source>
</evidence>
<evidence type="ECO:0000256" key="3">
    <source>
        <dbReference type="ARBA" id="ARBA00013161"/>
    </source>
</evidence>
<proteinExistence type="inferred from homology"/>
<dbReference type="EMBL" id="JAEUBE010000143">
    <property type="protein sequence ID" value="KAH3669085.1"/>
    <property type="molecule type" value="Genomic_DNA"/>
</dbReference>
<dbReference type="CDD" id="cd00806">
    <property type="entry name" value="TrpRS_core"/>
    <property type="match status" value="1"/>
</dbReference>
<dbReference type="Pfam" id="PF00579">
    <property type="entry name" value="tRNA-synt_1b"/>
    <property type="match status" value="1"/>
</dbReference>
<dbReference type="Gene3D" id="3.40.50.620">
    <property type="entry name" value="HUPs"/>
    <property type="match status" value="1"/>
</dbReference>
<dbReference type="FunFam" id="3.40.50.620:FF:000082">
    <property type="entry name" value="MSW1p Mitochondrial tryptophanyl-tRNA synthetase"/>
    <property type="match status" value="1"/>
</dbReference>
<dbReference type="FunFam" id="1.10.240.10:FF:000002">
    <property type="entry name" value="Tryptophan--tRNA ligase"/>
    <property type="match status" value="1"/>
</dbReference>
<reference evidence="13" key="1">
    <citation type="journal article" date="2021" name="Open Biol.">
        <title>Shared evolutionary footprints suggest mitochondrial oxidative damage underlies multiple complex I losses in fungi.</title>
        <authorList>
            <person name="Schikora-Tamarit M.A."/>
            <person name="Marcet-Houben M."/>
            <person name="Nosek J."/>
            <person name="Gabaldon T."/>
        </authorList>
    </citation>
    <scope>NUCLEOTIDE SEQUENCE</scope>
    <source>
        <strain evidence="13">CBS6075</strain>
    </source>
</reference>
<dbReference type="AlphaFoldDB" id="A0A9P8PCI1"/>
<keyword evidence="5 12" id="KW-0547">Nucleotide-binding</keyword>
<keyword evidence="4 12" id="KW-0436">Ligase</keyword>
<dbReference type="GO" id="GO:0070183">
    <property type="term" value="P:mitochondrial tryptophanyl-tRNA aminoacylation"/>
    <property type="evidence" value="ECO:0007669"/>
    <property type="project" value="TreeGrafter"/>
</dbReference>
<evidence type="ECO:0000256" key="8">
    <source>
        <dbReference type="ARBA" id="ARBA00023146"/>
    </source>
</evidence>
<organism evidence="13 14">
    <name type="scientific">Ogataea philodendri</name>
    <dbReference type="NCBI Taxonomy" id="1378263"/>
    <lineage>
        <taxon>Eukaryota</taxon>
        <taxon>Fungi</taxon>
        <taxon>Dikarya</taxon>
        <taxon>Ascomycota</taxon>
        <taxon>Saccharomycotina</taxon>
        <taxon>Pichiomycetes</taxon>
        <taxon>Pichiales</taxon>
        <taxon>Pichiaceae</taxon>
        <taxon>Ogataea</taxon>
    </lineage>
</organism>
<dbReference type="RefSeq" id="XP_046063468.1">
    <property type="nucleotide sequence ID" value="XM_046202468.1"/>
</dbReference>
<dbReference type="Proteomes" id="UP000769157">
    <property type="component" value="Unassembled WGS sequence"/>
</dbReference>
<dbReference type="GO" id="GO:0004830">
    <property type="term" value="F:tryptophan-tRNA ligase activity"/>
    <property type="evidence" value="ECO:0007669"/>
    <property type="project" value="UniProtKB-EC"/>
</dbReference>
<dbReference type="HAMAP" id="MF_00140_B">
    <property type="entry name" value="Trp_tRNA_synth_B"/>
    <property type="match status" value="1"/>
</dbReference>
<keyword evidence="7 12" id="KW-0648">Protein biosynthesis</keyword>
<dbReference type="NCBIfam" id="TIGR00233">
    <property type="entry name" value="trpS"/>
    <property type="match status" value="1"/>
</dbReference>
<evidence type="ECO:0000256" key="1">
    <source>
        <dbReference type="ARBA" id="ARBA00004305"/>
    </source>
</evidence>
<evidence type="ECO:0000256" key="4">
    <source>
        <dbReference type="ARBA" id="ARBA00022598"/>
    </source>
</evidence>
<evidence type="ECO:0000256" key="10">
    <source>
        <dbReference type="ARBA" id="ARBA00049929"/>
    </source>
</evidence>
<evidence type="ECO:0000256" key="5">
    <source>
        <dbReference type="ARBA" id="ARBA00022741"/>
    </source>
</evidence>
<comment type="catalytic activity">
    <reaction evidence="10">
        <text>tRNA(Trp) + L-tryptophan + ATP = L-tryptophyl-tRNA(Trp) + AMP + diphosphate + H(+)</text>
        <dbReference type="Rhea" id="RHEA:24080"/>
        <dbReference type="Rhea" id="RHEA-COMP:9671"/>
        <dbReference type="Rhea" id="RHEA-COMP:9705"/>
        <dbReference type="ChEBI" id="CHEBI:15378"/>
        <dbReference type="ChEBI" id="CHEBI:30616"/>
        <dbReference type="ChEBI" id="CHEBI:33019"/>
        <dbReference type="ChEBI" id="CHEBI:57912"/>
        <dbReference type="ChEBI" id="CHEBI:78442"/>
        <dbReference type="ChEBI" id="CHEBI:78535"/>
        <dbReference type="ChEBI" id="CHEBI:456215"/>
        <dbReference type="EC" id="6.1.1.2"/>
    </reaction>
</comment>
<dbReference type="SUPFAM" id="SSF52374">
    <property type="entry name" value="Nucleotidylyl transferase"/>
    <property type="match status" value="1"/>
</dbReference>
<evidence type="ECO:0000256" key="7">
    <source>
        <dbReference type="ARBA" id="ARBA00022917"/>
    </source>
</evidence>
<comment type="subcellular location">
    <subcellularLocation>
        <location evidence="1">Mitochondrion matrix</location>
    </subcellularLocation>
</comment>
<keyword evidence="14" id="KW-1185">Reference proteome</keyword>
<dbReference type="InterPro" id="IPR002305">
    <property type="entry name" value="aa-tRNA-synth_Ic"/>
</dbReference>
<keyword evidence="8 12" id="KW-0030">Aminoacyl-tRNA synthetase</keyword>
<accession>A0A9P8PCI1</accession>
<gene>
    <name evidence="13" type="ORF">OGAPHI_001681</name>
</gene>
<evidence type="ECO:0000256" key="6">
    <source>
        <dbReference type="ARBA" id="ARBA00022840"/>
    </source>
</evidence>
<evidence type="ECO:0000256" key="9">
    <source>
        <dbReference type="ARBA" id="ARBA00030268"/>
    </source>
</evidence>
<dbReference type="GO" id="GO:0005524">
    <property type="term" value="F:ATP binding"/>
    <property type="evidence" value="ECO:0007669"/>
    <property type="project" value="UniProtKB-KW"/>
</dbReference>
<dbReference type="GO" id="GO:0005759">
    <property type="term" value="C:mitochondrial matrix"/>
    <property type="evidence" value="ECO:0007669"/>
    <property type="project" value="UniProtKB-SubCell"/>
</dbReference>
<evidence type="ECO:0000256" key="2">
    <source>
        <dbReference type="ARBA" id="ARBA00005594"/>
    </source>
</evidence>
<evidence type="ECO:0000313" key="13">
    <source>
        <dbReference type="EMBL" id="KAH3669085.1"/>
    </source>
</evidence>
<comment type="similarity">
    <text evidence="2 12">Belongs to the class-I aminoacyl-tRNA synthetase family.</text>
</comment>